<evidence type="ECO:0000256" key="10">
    <source>
        <dbReference type="RuleBase" id="RU000526"/>
    </source>
</evidence>
<dbReference type="PROSITE" id="PS50162">
    <property type="entry name" value="RECA_2"/>
    <property type="match status" value="1"/>
</dbReference>
<dbReference type="InterPro" id="IPR049261">
    <property type="entry name" value="RecA-like_C"/>
</dbReference>
<dbReference type="InterPro" id="IPR020584">
    <property type="entry name" value="DNA_recomb/repair_RecA_CS"/>
</dbReference>
<evidence type="ECO:0000256" key="1">
    <source>
        <dbReference type="ARBA" id="ARBA00009391"/>
    </source>
</evidence>
<dbReference type="SUPFAM" id="SSF52540">
    <property type="entry name" value="P-loop containing nucleoside triphosphate hydrolases"/>
    <property type="match status" value="1"/>
</dbReference>
<dbReference type="Gene3D" id="3.40.50.300">
    <property type="entry name" value="P-loop containing nucleotide triphosphate hydrolases"/>
    <property type="match status" value="1"/>
</dbReference>
<accession>A0A3P3W0R0</accession>
<feature type="binding site" evidence="9">
    <location>
        <begin position="67"/>
        <end position="74"/>
    </location>
    <ligand>
        <name>ATP</name>
        <dbReference type="ChEBI" id="CHEBI:30616"/>
    </ligand>
</feature>
<dbReference type="InterPro" id="IPR013765">
    <property type="entry name" value="DNA_recomb/repair_RecA"/>
</dbReference>
<evidence type="ECO:0000313" key="15">
    <source>
        <dbReference type="Proteomes" id="UP000274391"/>
    </source>
</evidence>
<evidence type="ECO:0000256" key="2">
    <source>
        <dbReference type="ARBA" id="ARBA00015553"/>
    </source>
</evidence>
<keyword evidence="15" id="KW-1185">Reference proteome</keyword>
<protein>
    <recommendedName>
        <fullName evidence="2 9">Protein RecA</fullName>
    </recommendedName>
    <alternativeName>
        <fullName evidence="8 9">Recombinase A</fullName>
    </alternativeName>
</protein>
<dbReference type="GO" id="GO:0003697">
    <property type="term" value="F:single-stranded DNA binding"/>
    <property type="evidence" value="ECO:0007669"/>
    <property type="project" value="UniProtKB-UniRule"/>
</dbReference>
<comment type="function">
    <text evidence="9">Can catalyze the hydrolysis of ATP in the presence of single-stranded DNA, the ATP-dependent uptake of single-stranded DNA by duplex DNA, and the ATP-dependent hybridization of homologous single-stranded DNAs. It interacts with LexA causing its activation and leading to its autocatalytic cleavage.</text>
</comment>
<dbReference type="GO" id="GO:0006281">
    <property type="term" value="P:DNA repair"/>
    <property type="evidence" value="ECO:0007669"/>
    <property type="project" value="UniProtKB-UniRule"/>
</dbReference>
<dbReference type="GO" id="GO:0009432">
    <property type="term" value="P:SOS response"/>
    <property type="evidence" value="ECO:0007669"/>
    <property type="project" value="UniProtKB-UniRule"/>
</dbReference>
<dbReference type="GO" id="GO:0140664">
    <property type="term" value="F:ATP-dependent DNA damage sensor activity"/>
    <property type="evidence" value="ECO:0007669"/>
    <property type="project" value="InterPro"/>
</dbReference>
<dbReference type="Pfam" id="PF00154">
    <property type="entry name" value="RecA_N"/>
    <property type="match status" value="1"/>
</dbReference>
<comment type="caution">
    <text evidence="14">The sequence shown here is derived from an EMBL/GenBank/DDBJ whole genome shotgun (WGS) entry which is preliminary data.</text>
</comment>
<dbReference type="FunFam" id="3.40.50.300:FF:000087">
    <property type="entry name" value="Recombinase RecA"/>
    <property type="match status" value="1"/>
</dbReference>
<dbReference type="NCBIfam" id="TIGR02012">
    <property type="entry name" value="tigrfam_recA"/>
    <property type="match status" value="1"/>
</dbReference>
<gene>
    <name evidence="9 14" type="primary">recA</name>
    <name evidence="14" type="ORF">EG850_03505</name>
</gene>
<dbReference type="GO" id="GO:0005829">
    <property type="term" value="C:cytosol"/>
    <property type="evidence" value="ECO:0007669"/>
    <property type="project" value="TreeGrafter"/>
</dbReference>
<keyword evidence="9 11" id="KW-0227">DNA damage</keyword>
<keyword evidence="7 9" id="KW-0742">SOS response</keyword>
<feature type="domain" description="RecA family profile 1" evidence="12">
    <location>
        <begin position="37"/>
        <end position="196"/>
    </location>
</feature>
<dbReference type="PROSITE" id="PS50163">
    <property type="entry name" value="RECA_3"/>
    <property type="match status" value="1"/>
</dbReference>
<dbReference type="InterPro" id="IPR020588">
    <property type="entry name" value="RecA_ATP-bd"/>
</dbReference>
<keyword evidence="9" id="KW-0963">Cytoplasm</keyword>
<evidence type="ECO:0000256" key="4">
    <source>
        <dbReference type="ARBA" id="ARBA00022840"/>
    </source>
</evidence>
<dbReference type="PANTHER" id="PTHR45900">
    <property type="entry name" value="RECA"/>
    <property type="match status" value="1"/>
</dbReference>
<dbReference type="Pfam" id="PF21096">
    <property type="entry name" value="RecA_C"/>
    <property type="match status" value="1"/>
</dbReference>
<dbReference type="RefSeq" id="WP_124970011.1">
    <property type="nucleotide sequence ID" value="NZ_RQVS01000003.1"/>
</dbReference>
<dbReference type="InterPro" id="IPR049428">
    <property type="entry name" value="RecA-like_N"/>
</dbReference>
<dbReference type="SUPFAM" id="SSF54752">
    <property type="entry name" value="RecA protein, C-terminal domain"/>
    <property type="match status" value="1"/>
</dbReference>
<dbReference type="AlphaFoldDB" id="A0A3P3W0R0"/>
<dbReference type="SMART" id="SM00382">
    <property type="entry name" value="AAA"/>
    <property type="match status" value="1"/>
</dbReference>
<dbReference type="InterPro" id="IPR023400">
    <property type="entry name" value="RecA_C_sf"/>
</dbReference>
<dbReference type="GO" id="GO:0005524">
    <property type="term" value="F:ATP binding"/>
    <property type="evidence" value="ECO:0007669"/>
    <property type="project" value="UniProtKB-UniRule"/>
</dbReference>
<evidence type="ECO:0000256" key="9">
    <source>
        <dbReference type="HAMAP-Rule" id="MF_00268"/>
    </source>
</evidence>
<dbReference type="Proteomes" id="UP000274391">
    <property type="component" value="Unassembled WGS sequence"/>
</dbReference>
<evidence type="ECO:0000259" key="13">
    <source>
        <dbReference type="PROSITE" id="PS50163"/>
    </source>
</evidence>
<name>A0A3P3W0R0_9MICO</name>
<dbReference type="HAMAP" id="MF_00268">
    <property type="entry name" value="RecA"/>
    <property type="match status" value="1"/>
</dbReference>
<dbReference type="GO" id="GO:0006310">
    <property type="term" value="P:DNA recombination"/>
    <property type="evidence" value="ECO:0007669"/>
    <property type="project" value="UniProtKB-UniRule"/>
</dbReference>
<organism evidence="14 15">
    <name type="scientific">Gulosibacter macacae</name>
    <dbReference type="NCBI Taxonomy" id="2488791"/>
    <lineage>
        <taxon>Bacteria</taxon>
        <taxon>Bacillati</taxon>
        <taxon>Actinomycetota</taxon>
        <taxon>Actinomycetes</taxon>
        <taxon>Micrococcales</taxon>
        <taxon>Microbacteriaceae</taxon>
        <taxon>Gulosibacter</taxon>
    </lineage>
</organism>
<dbReference type="EMBL" id="RQVS01000003">
    <property type="protein sequence ID" value="RRJ87928.1"/>
    <property type="molecule type" value="Genomic_DNA"/>
</dbReference>
<evidence type="ECO:0000256" key="3">
    <source>
        <dbReference type="ARBA" id="ARBA00022741"/>
    </source>
</evidence>
<dbReference type="InterPro" id="IPR020587">
    <property type="entry name" value="RecA_monomer-monomer_interface"/>
</dbReference>
<evidence type="ECO:0000259" key="12">
    <source>
        <dbReference type="PROSITE" id="PS50162"/>
    </source>
</evidence>
<reference evidence="14 15" key="1">
    <citation type="submission" date="2018-11" db="EMBL/GenBank/DDBJ databases">
        <title>YIM 102482-1 draft genome.</title>
        <authorList>
            <person name="Li G."/>
            <person name="Jiang Y."/>
        </authorList>
    </citation>
    <scope>NUCLEOTIDE SEQUENCE [LARGE SCALE GENOMIC DNA]</scope>
    <source>
        <strain evidence="14 15">YIM 102482-1</strain>
    </source>
</reference>
<evidence type="ECO:0000256" key="8">
    <source>
        <dbReference type="ARBA" id="ARBA00033319"/>
    </source>
</evidence>
<keyword evidence="3 9" id="KW-0547">Nucleotide-binding</keyword>
<dbReference type="PRINTS" id="PR00142">
    <property type="entry name" value="RECA"/>
</dbReference>
<comment type="similarity">
    <text evidence="1 9 11">Belongs to the RecA family.</text>
</comment>
<feature type="domain" description="RecA family profile 2" evidence="13">
    <location>
        <begin position="201"/>
        <end position="274"/>
    </location>
</feature>
<dbReference type="CDD" id="cd00983">
    <property type="entry name" value="RecA"/>
    <property type="match status" value="1"/>
</dbReference>
<proteinExistence type="inferred from homology"/>
<keyword evidence="4 9" id="KW-0067">ATP-binding</keyword>
<dbReference type="GO" id="GO:0003684">
    <property type="term" value="F:damaged DNA binding"/>
    <property type="evidence" value="ECO:0007669"/>
    <property type="project" value="UniProtKB-UniRule"/>
</dbReference>
<comment type="subcellular location">
    <subcellularLocation>
        <location evidence="9">Cytoplasm</location>
    </subcellularLocation>
</comment>
<keyword evidence="6 9" id="KW-0233">DNA recombination</keyword>
<keyword evidence="9 10" id="KW-0234">DNA repair</keyword>
<dbReference type="OrthoDB" id="9776733at2"/>
<sequence>MAAPKDREKALESALSQIDRHFGKGSVMRLGSEERAPVEIIPTGSIALDAALGIGGLPRGRIVEIYGPESSGKTTVALHAIANVQRQGGIAAFIDAEHALDPDYAQKLGVDIDQLLVSQPDTGEQALEITDMLVRSGAVDLVVIDSVAALTPRAEIEGEMGDTHVGLQARLMSQALRKLTGGLSQTKTTAIFINQLREKVGVFFGSPETTSGGKALKFYASVRLDIRRIETLKDGSDAVGNRTRVKVVKNKMAPPFKQAEFDILFGVGISREGSLIDYGVDHGIVTKSGSWFTYDGDQLGQGKENARRYLLENPEVAAEIEDRILIKLGIREDPNAGVIDPATGEVLDADSFEERLGA</sequence>
<evidence type="ECO:0000256" key="5">
    <source>
        <dbReference type="ARBA" id="ARBA00023125"/>
    </source>
</evidence>
<dbReference type="PANTHER" id="PTHR45900:SF1">
    <property type="entry name" value="MITOCHONDRIAL DNA REPAIR PROTEIN RECA HOMOLOG-RELATED"/>
    <property type="match status" value="1"/>
</dbReference>
<dbReference type="InterPro" id="IPR003593">
    <property type="entry name" value="AAA+_ATPase"/>
</dbReference>
<keyword evidence="5 9" id="KW-0238">DNA-binding</keyword>
<evidence type="ECO:0000256" key="11">
    <source>
        <dbReference type="RuleBase" id="RU004527"/>
    </source>
</evidence>
<evidence type="ECO:0000256" key="7">
    <source>
        <dbReference type="ARBA" id="ARBA00023236"/>
    </source>
</evidence>
<evidence type="ECO:0000313" key="14">
    <source>
        <dbReference type="EMBL" id="RRJ87928.1"/>
    </source>
</evidence>
<dbReference type="InterPro" id="IPR027417">
    <property type="entry name" value="P-loop_NTPase"/>
</dbReference>
<dbReference type="PROSITE" id="PS00321">
    <property type="entry name" value="RECA_1"/>
    <property type="match status" value="1"/>
</dbReference>
<evidence type="ECO:0000256" key="6">
    <source>
        <dbReference type="ARBA" id="ARBA00023172"/>
    </source>
</evidence>